<dbReference type="AlphaFoldDB" id="A0A1X2H5I8"/>
<dbReference type="EMBL" id="MCGN01000009">
    <property type="protein sequence ID" value="ORY93588.1"/>
    <property type="molecule type" value="Genomic_DNA"/>
</dbReference>
<gene>
    <name evidence="1" type="ORF">BCR43DRAFT_507946</name>
</gene>
<reference evidence="1 2" key="1">
    <citation type="submission" date="2016-07" db="EMBL/GenBank/DDBJ databases">
        <title>Pervasive Adenine N6-methylation of Active Genes in Fungi.</title>
        <authorList>
            <consortium name="DOE Joint Genome Institute"/>
            <person name="Mondo S.J."/>
            <person name="Dannebaum R.O."/>
            <person name="Kuo R.C."/>
            <person name="Labutti K."/>
            <person name="Haridas S."/>
            <person name="Kuo A."/>
            <person name="Salamov A."/>
            <person name="Ahrendt S.R."/>
            <person name="Lipzen A."/>
            <person name="Sullivan W."/>
            <person name="Andreopoulos W.B."/>
            <person name="Clum A."/>
            <person name="Lindquist E."/>
            <person name="Daum C."/>
            <person name="Ramamoorthy G.K."/>
            <person name="Gryganskyi A."/>
            <person name="Culley D."/>
            <person name="Magnuson J.K."/>
            <person name="James T.Y."/>
            <person name="O'Malley M.A."/>
            <person name="Stajich J.E."/>
            <person name="Spatafora J.W."/>
            <person name="Visel A."/>
            <person name="Grigoriev I.V."/>
        </authorList>
    </citation>
    <scope>NUCLEOTIDE SEQUENCE [LARGE SCALE GENOMIC DNA]</scope>
    <source>
        <strain evidence="1 2">NRRL 2496</strain>
    </source>
</reference>
<sequence>MTKPYQDHDQVNSCQGVQYHSEDYQEQYHMGLSVVLSHSIHKKVNIIHDQVISAKVSDDVPALWEVSLFKSSALGHVTVCAAVDCFTCFCQCRPTIRNFSQKAVSRNMSFGNGSRRWLVSPKEVKYQTVIVHLSSLCYLLSEVTNHTERLTIVEECELASLLRSKVKRYRANSTNGRGQNFLEVVML</sequence>
<protein>
    <submittedName>
        <fullName evidence="1">Uncharacterized protein</fullName>
    </submittedName>
</protein>
<comment type="caution">
    <text evidence="1">The sequence shown here is derived from an EMBL/GenBank/DDBJ whole genome shotgun (WGS) entry which is preliminary data.</text>
</comment>
<name>A0A1X2H5I8_SYNRA</name>
<accession>A0A1X2H5I8</accession>
<dbReference type="InParanoid" id="A0A1X2H5I8"/>
<keyword evidence="2" id="KW-1185">Reference proteome</keyword>
<evidence type="ECO:0000313" key="2">
    <source>
        <dbReference type="Proteomes" id="UP000242180"/>
    </source>
</evidence>
<proteinExistence type="predicted"/>
<organism evidence="1 2">
    <name type="scientific">Syncephalastrum racemosum</name>
    <name type="common">Filamentous fungus</name>
    <dbReference type="NCBI Taxonomy" id="13706"/>
    <lineage>
        <taxon>Eukaryota</taxon>
        <taxon>Fungi</taxon>
        <taxon>Fungi incertae sedis</taxon>
        <taxon>Mucoromycota</taxon>
        <taxon>Mucoromycotina</taxon>
        <taxon>Mucoromycetes</taxon>
        <taxon>Mucorales</taxon>
        <taxon>Syncephalastraceae</taxon>
        <taxon>Syncephalastrum</taxon>
    </lineage>
</organism>
<dbReference type="Proteomes" id="UP000242180">
    <property type="component" value="Unassembled WGS sequence"/>
</dbReference>
<evidence type="ECO:0000313" key="1">
    <source>
        <dbReference type="EMBL" id="ORY93588.1"/>
    </source>
</evidence>